<sequence>MVENKKKPNPIDIHVGSRIRLRRTMLGMSQEKLGESLGITFQQIQKYEKGTNRVGASRLQNISSILNVPVSFFFEDAPGEGGAGSGMAEAPSSNYVVDFLSSSEGLQLNRAFVKISDPKVRRKLVDLVKALAAEAESE</sequence>
<dbReference type="PROSITE" id="PS50943">
    <property type="entry name" value="HTH_CROC1"/>
    <property type="match status" value="1"/>
</dbReference>
<dbReference type="Pfam" id="PF01381">
    <property type="entry name" value="HTH_3"/>
    <property type="match status" value="1"/>
</dbReference>
<dbReference type="EMBL" id="CP024307">
    <property type="protein sequence ID" value="AUX75015.1"/>
    <property type="molecule type" value="Genomic_DNA"/>
</dbReference>
<dbReference type="RefSeq" id="WP_097525555.1">
    <property type="nucleotide sequence ID" value="NZ_CP024307.1"/>
</dbReference>
<evidence type="ECO:0000313" key="3">
    <source>
        <dbReference type="Proteomes" id="UP000239340"/>
    </source>
</evidence>
<name>A0A2L0H0L2_RHIFR</name>
<accession>A0A2L0H0L2</accession>
<reference evidence="2 3" key="1">
    <citation type="submission" date="2017-10" db="EMBL/GenBank/DDBJ databases">
        <title>Analysis of the genome sequences of Rhizobium populations associated to common bean (phaseolus vulgaris).</title>
        <authorList>
            <person name="Bustos P."/>
            <person name="Santamaria R.I."/>
            <person name="Miranda-Sanchez F."/>
            <person name="Perez-Carrascal O."/>
            <person name="Juarez S."/>
            <person name="Lozano L."/>
            <person name="Martinez-Flores I."/>
            <person name="Vinuesa P."/>
            <person name="Martinez-Romero E."/>
            <person name="Cevallos M.A."/>
            <person name="Romero D."/>
            <person name="Davila G."/>
            <person name="Gonzalez V."/>
        </authorList>
    </citation>
    <scope>NUCLEOTIDE SEQUENCE [LARGE SCALE GENOMIC DNA]</scope>
    <source>
        <strain evidence="2 3">NXT3</strain>
    </source>
</reference>
<evidence type="ECO:0000259" key="1">
    <source>
        <dbReference type="PROSITE" id="PS50943"/>
    </source>
</evidence>
<gene>
    <name evidence="2" type="ORF">NXT3_CH00405</name>
</gene>
<dbReference type="InterPro" id="IPR010982">
    <property type="entry name" value="Lambda_DNA-bd_dom_sf"/>
</dbReference>
<dbReference type="InterPro" id="IPR001387">
    <property type="entry name" value="Cro/C1-type_HTH"/>
</dbReference>
<proteinExistence type="predicted"/>
<dbReference type="GO" id="GO:0003677">
    <property type="term" value="F:DNA binding"/>
    <property type="evidence" value="ECO:0007669"/>
    <property type="project" value="InterPro"/>
</dbReference>
<dbReference type="Proteomes" id="UP000239340">
    <property type="component" value="Chromosome"/>
</dbReference>
<dbReference type="SUPFAM" id="SSF47413">
    <property type="entry name" value="lambda repressor-like DNA-binding domains"/>
    <property type="match status" value="1"/>
</dbReference>
<evidence type="ECO:0000313" key="2">
    <source>
        <dbReference type="EMBL" id="AUX75015.1"/>
    </source>
</evidence>
<organism evidence="2 3">
    <name type="scientific">Rhizobium fredii</name>
    <name type="common">Sinorhizobium fredii</name>
    <dbReference type="NCBI Taxonomy" id="380"/>
    <lineage>
        <taxon>Bacteria</taxon>
        <taxon>Pseudomonadati</taxon>
        <taxon>Pseudomonadota</taxon>
        <taxon>Alphaproteobacteria</taxon>
        <taxon>Hyphomicrobiales</taxon>
        <taxon>Rhizobiaceae</taxon>
        <taxon>Sinorhizobium/Ensifer group</taxon>
        <taxon>Sinorhizobium</taxon>
    </lineage>
</organism>
<protein>
    <submittedName>
        <fullName evidence="2">XRE family transcriptional regulator protein</fullName>
    </submittedName>
</protein>
<dbReference type="CDD" id="cd00093">
    <property type="entry name" value="HTH_XRE"/>
    <property type="match status" value="1"/>
</dbReference>
<dbReference type="AlphaFoldDB" id="A0A2L0H0L2"/>
<feature type="domain" description="HTH cro/C1-type" evidence="1">
    <location>
        <begin position="19"/>
        <end position="73"/>
    </location>
</feature>
<dbReference type="Gene3D" id="1.10.260.40">
    <property type="entry name" value="lambda repressor-like DNA-binding domains"/>
    <property type="match status" value="1"/>
</dbReference>
<dbReference type="SMART" id="SM00530">
    <property type="entry name" value="HTH_XRE"/>
    <property type="match status" value="1"/>
</dbReference>